<dbReference type="EMBL" id="BGZK01000239">
    <property type="protein sequence ID" value="GBP30926.1"/>
    <property type="molecule type" value="Genomic_DNA"/>
</dbReference>
<organism evidence="2 3">
    <name type="scientific">Eumeta variegata</name>
    <name type="common">Bagworm moth</name>
    <name type="synonym">Eumeta japonica</name>
    <dbReference type="NCBI Taxonomy" id="151549"/>
    <lineage>
        <taxon>Eukaryota</taxon>
        <taxon>Metazoa</taxon>
        <taxon>Ecdysozoa</taxon>
        <taxon>Arthropoda</taxon>
        <taxon>Hexapoda</taxon>
        <taxon>Insecta</taxon>
        <taxon>Pterygota</taxon>
        <taxon>Neoptera</taxon>
        <taxon>Endopterygota</taxon>
        <taxon>Lepidoptera</taxon>
        <taxon>Glossata</taxon>
        <taxon>Ditrysia</taxon>
        <taxon>Tineoidea</taxon>
        <taxon>Psychidae</taxon>
        <taxon>Oiketicinae</taxon>
        <taxon>Eumeta</taxon>
    </lineage>
</organism>
<evidence type="ECO:0000313" key="3">
    <source>
        <dbReference type="Proteomes" id="UP000299102"/>
    </source>
</evidence>
<dbReference type="AlphaFoldDB" id="A0A4C1UY39"/>
<accession>A0A4C1UY39</accession>
<dbReference type="Proteomes" id="UP000299102">
    <property type="component" value="Unassembled WGS sequence"/>
</dbReference>
<protein>
    <submittedName>
        <fullName evidence="2">Uncharacterized protein</fullName>
    </submittedName>
</protein>
<reference evidence="2 3" key="1">
    <citation type="journal article" date="2019" name="Commun. Biol.">
        <title>The bagworm genome reveals a unique fibroin gene that provides high tensile strength.</title>
        <authorList>
            <person name="Kono N."/>
            <person name="Nakamura H."/>
            <person name="Ohtoshi R."/>
            <person name="Tomita M."/>
            <person name="Numata K."/>
            <person name="Arakawa K."/>
        </authorList>
    </citation>
    <scope>NUCLEOTIDE SEQUENCE [LARGE SCALE GENOMIC DNA]</scope>
</reference>
<name>A0A4C1UY39_EUMVA</name>
<evidence type="ECO:0000256" key="1">
    <source>
        <dbReference type="SAM" id="MobiDB-lite"/>
    </source>
</evidence>
<proteinExistence type="predicted"/>
<comment type="caution">
    <text evidence="2">The sequence shown here is derived from an EMBL/GenBank/DDBJ whole genome shotgun (WGS) entry which is preliminary data.</text>
</comment>
<sequence length="96" mass="10371">MLIRGIFHPDTARVRRIVRATSRHIDGVGVVDRNILSISRDAAGGVRAGGSVRPSESKRRYGESGSWGICFSSPRAWRGGGAVDLSRPAMDVGRPR</sequence>
<keyword evidence="3" id="KW-1185">Reference proteome</keyword>
<gene>
    <name evidence="2" type="ORF">EVAR_28567_1</name>
</gene>
<evidence type="ECO:0000313" key="2">
    <source>
        <dbReference type="EMBL" id="GBP30926.1"/>
    </source>
</evidence>
<feature type="region of interest" description="Disordered" evidence="1">
    <location>
        <begin position="46"/>
        <end position="65"/>
    </location>
</feature>